<evidence type="ECO:0000313" key="4">
    <source>
        <dbReference type="Proteomes" id="UP000199706"/>
    </source>
</evidence>
<protein>
    <submittedName>
        <fullName evidence="3">Uncharacterized protein</fullName>
    </submittedName>
</protein>
<dbReference type="RefSeq" id="WP_090688896.1">
    <property type="nucleotide sequence ID" value="NZ_CADERL010000010.1"/>
</dbReference>
<evidence type="ECO:0000313" key="3">
    <source>
        <dbReference type="EMBL" id="SDH89451.1"/>
    </source>
</evidence>
<organism evidence="3 4">
    <name type="scientific">Paraburkholderia phenazinium</name>
    <dbReference type="NCBI Taxonomy" id="60549"/>
    <lineage>
        <taxon>Bacteria</taxon>
        <taxon>Pseudomonadati</taxon>
        <taxon>Pseudomonadota</taxon>
        <taxon>Betaproteobacteria</taxon>
        <taxon>Burkholderiales</taxon>
        <taxon>Burkholderiaceae</taxon>
        <taxon>Paraburkholderia</taxon>
    </lineage>
</organism>
<feature type="compositionally biased region" description="Polar residues" evidence="1">
    <location>
        <begin position="28"/>
        <end position="54"/>
    </location>
</feature>
<feature type="chain" id="PRO_5011483930" evidence="2">
    <location>
        <begin position="21"/>
        <end position="82"/>
    </location>
</feature>
<keyword evidence="2" id="KW-0732">Signal</keyword>
<feature type="signal peptide" evidence="2">
    <location>
        <begin position="1"/>
        <end position="20"/>
    </location>
</feature>
<evidence type="ECO:0000256" key="2">
    <source>
        <dbReference type="SAM" id="SignalP"/>
    </source>
</evidence>
<accession>A0A1G8G5A3</accession>
<name>A0A1G8G5A3_9BURK</name>
<dbReference type="EMBL" id="FNCJ01000014">
    <property type="protein sequence ID" value="SDH89451.1"/>
    <property type="molecule type" value="Genomic_DNA"/>
</dbReference>
<feature type="region of interest" description="Disordered" evidence="1">
    <location>
        <begin position="28"/>
        <end position="82"/>
    </location>
</feature>
<sequence length="82" mass="8928">MKLSTCLACAALLLSASAYAQTSQTFTFGEGQTTPHATNARPSQGAQPQHAQSQPKAKPKHATKHHKRRPRYVSNPDIYSHS</sequence>
<feature type="compositionally biased region" description="Basic residues" evidence="1">
    <location>
        <begin position="57"/>
        <end position="71"/>
    </location>
</feature>
<evidence type="ECO:0000256" key="1">
    <source>
        <dbReference type="SAM" id="MobiDB-lite"/>
    </source>
</evidence>
<dbReference type="AlphaFoldDB" id="A0A1G8G5A3"/>
<proteinExistence type="predicted"/>
<reference evidence="3 4" key="1">
    <citation type="submission" date="2016-10" db="EMBL/GenBank/DDBJ databases">
        <authorList>
            <person name="de Groot N.N."/>
        </authorList>
    </citation>
    <scope>NUCLEOTIDE SEQUENCE [LARGE SCALE GENOMIC DNA]</scope>
    <source>
        <strain evidence="3 4">LMG 2247</strain>
    </source>
</reference>
<gene>
    <name evidence="3" type="ORF">SAMN05216466_114134</name>
</gene>
<dbReference type="Proteomes" id="UP000199706">
    <property type="component" value="Unassembled WGS sequence"/>
</dbReference>